<sequence length="153" mass="17289">MEPRTTFYRRLLRIVLYSYFLVWCGGFFLPLLAAQPLAMTYHRDCKQEHGYGNWYQKIGLWALMCFVMESCITVGVTTVVIFMYFVMLVEKSITYQSGPATFGLFGIVILLISFLVSVFCGALVACFTAWLWACLLVQSPQKPGGEPTGLHGD</sequence>
<protein>
    <submittedName>
        <fullName evidence="2">Uncharacterized protein</fullName>
    </submittedName>
</protein>
<evidence type="ECO:0000313" key="2">
    <source>
        <dbReference type="EMBL" id="QDT63180.1"/>
    </source>
</evidence>
<evidence type="ECO:0000313" key="3">
    <source>
        <dbReference type="Proteomes" id="UP000319976"/>
    </source>
</evidence>
<feature type="transmembrane region" description="Helical" evidence="1">
    <location>
        <begin position="58"/>
        <end position="88"/>
    </location>
</feature>
<dbReference type="AlphaFoldDB" id="A0A517T488"/>
<keyword evidence="1" id="KW-0812">Transmembrane</keyword>
<organism evidence="2 3">
    <name type="scientific">Calycomorphotria hydatis</name>
    <dbReference type="NCBI Taxonomy" id="2528027"/>
    <lineage>
        <taxon>Bacteria</taxon>
        <taxon>Pseudomonadati</taxon>
        <taxon>Planctomycetota</taxon>
        <taxon>Planctomycetia</taxon>
        <taxon>Planctomycetales</taxon>
        <taxon>Planctomycetaceae</taxon>
        <taxon>Calycomorphotria</taxon>
    </lineage>
</organism>
<dbReference type="EMBL" id="CP036316">
    <property type="protein sequence ID" value="QDT63180.1"/>
    <property type="molecule type" value="Genomic_DNA"/>
</dbReference>
<evidence type="ECO:0000256" key="1">
    <source>
        <dbReference type="SAM" id="Phobius"/>
    </source>
</evidence>
<keyword evidence="3" id="KW-1185">Reference proteome</keyword>
<feature type="transmembrane region" description="Helical" evidence="1">
    <location>
        <begin position="12"/>
        <end position="38"/>
    </location>
</feature>
<keyword evidence="1" id="KW-1133">Transmembrane helix</keyword>
<keyword evidence="1" id="KW-0472">Membrane</keyword>
<reference evidence="2 3" key="1">
    <citation type="submission" date="2019-02" db="EMBL/GenBank/DDBJ databases">
        <title>Deep-cultivation of Planctomycetes and their phenomic and genomic characterization uncovers novel biology.</title>
        <authorList>
            <person name="Wiegand S."/>
            <person name="Jogler M."/>
            <person name="Boedeker C."/>
            <person name="Pinto D."/>
            <person name="Vollmers J."/>
            <person name="Rivas-Marin E."/>
            <person name="Kohn T."/>
            <person name="Peeters S.H."/>
            <person name="Heuer A."/>
            <person name="Rast P."/>
            <person name="Oberbeckmann S."/>
            <person name="Bunk B."/>
            <person name="Jeske O."/>
            <person name="Meyerdierks A."/>
            <person name="Storesund J.E."/>
            <person name="Kallscheuer N."/>
            <person name="Luecker S."/>
            <person name="Lage O.M."/>
            <person name="Pohl T."/>
            <person name="Merkel B.J."/>
            <person name="Hornburger P."/>
            <person name="Mueller R.-W."/>
            <person name="Bruemmer F."/>
            <person name="Labrenz M."/>
            <person name="Spormann A.M."/>
            <person name="Op den Camp H."/>
            <person name="Overmann J."/>
            <person name="Amann R."/>
            <person name="Jetten M.S.M."/>
            <person name="Mascher T."/>
            <person name="Medema M.H."/>
            <person name="Devos D.P."/>
            <person name="Kaster A.-K."/>
            <person name="Ovreas L."/>
            <person name="Rohde M."/>
            <person name="Galperin M.Y."/>
            <person name="Jogler C."/>
        </authorList>
    </citation>
    <scope>NUCLEOTIDE SEQUENCE [LARGE SCALE GENOMIC DNA]</scope>
    <source>
        <strain evidence="2 3">V22</strain>
    </source>
</reference>
<name>A0A517T488_9PLAN</name>
<gene>
    <name evidence="2" type="ORF">V22_03980</name>
</gene>
<accession>A0A517T488</accession>
<dbReference type="Proteomes" id="UP000319976">
    <property type="component" value="Chromosome"/>
</dbReference>
<proteinExistence type="predicted"/>
<feature type="transmembrane region" description="Helical" evidence="1">
    <location>
        <begin position="100"/>
        <end position="133"/>
    </location>
</feature>
<dbReference type="KEGG" id="chya:V22_03980"/>